<proteinExistence type="predicted"/>
<evidence type="ECO:0000313" key="2">
    <source>
        <dbReference type="Proteomes" id="UP000215244"/>
    </source>
</evidence>
<protein>
    <recommendedName>
        <fullName evidence="3">DUF4251 domain-containing protein</fullName>
    </recommendedName>
</protein>
<dbReference type="Proteomes" id="UP000215244">
    <property type="component" value="Chromosome"/>
</dbReference>
<keyword evidence="2" id="KW-1185">Reference proteome</keyword>
<dbReference type="KEGG" id="marb:CJ263_18690"/>
<gene>
    <name evidence="1" type="ORF">CJ263_18690</name>
</gene>
<dbReference type="EMBL" id="CP022957">
    <property type="protein sequence ID" value="ASV32081.1"/>
    <property type="molecule type" value="Genomic_DNA"/>
</dbReference>
<dbReference type="OrthoDB" id="1448121at2"/>
<dbReference type="RefSeq" id="WP_094998666.1">
    <property type="nucleotide sequence ID" value="NZ_BMJL01000005.1"/>
</dbReference>
<sequence length="188" mass="20717">MKTCLHIVCSLSLLFLLGCKTSSKVSYTSQQITEFKDFMNAKSFEFIATTANPLPGRGMMAVANSGLLPPGSTMSNIQLQGTSNYLRVEGDTISAFLPYYGERQSGGGYTSDAGIVFDGIPSNYKEEYDAQKNEMQITFSISEKSETYQVSLNLFPNKKATVVVTSSQRFSIRYFGNIKEIEDAENPS</sequence>
<dbReference type="PROSITE" id="PS51257">
    <property type="entry name" value="PROKAR_LIPOPROTEIN"/>
    <property type="match status" value="1"/>
</dbReference>
<name>A0A223V9L9_9FLAO</name>
<organism evidence="1 2">
    <name type="scientific">Maribacter cobaltidurans</name>
    <dbReference type="NCBI Taxonomy" id="1178778"/>
    <lineage>
        <taxon>Bacteria</taxon>
        <taxon>Pseudomonadati</taxon>
        <taxon>Bacteroidota</taxon>
        <taxon>Flavobacteriia</taxon>
        <taxon>Flavobacteriales</taxon>
        <taxon>Flavobacteriaceae</taxon>
        <taxon>Maribacter</taxon>
    </lineage>
</organism>
<dbReference type="Gene3D" id="2.40.128.410">
    <property type="match status" value="1"/>
</dbReference>
<evidence type="ECO:0008006" key="3">
    <source>
        <dbReference type="Google" id="ProtNLM"/>
    </source>
</evidence>
<accession>A0A223V9L9</accession>
<reference evidence="1 2" key="1">
    <citation type="submission" date="2017-08" db="EMBL/GenBank/DDBJ databases">
        <title>The complete genome sequence of Maribacter sp. B1, isolated from deep-sea sediment.</title>
        <authorList>
            <person name="Wu Y.-H."/>
            <person name="Cheng H."/>
            <person name="Xu X.-W."/>
        </authorList>
    </citation>
    <scope>NUCLEOTIDE SEQUENCE [LARGE SCALE GENOMIC DNA]</scope>
    <source>
        <strain evidence="1 2">B1</strain>
    </source>
</reference>
<dbReference type="InterPro" id="IPR025347">
    <property type="entry name" value="DUF4251"/>
</dbReference>
<dbReference type="Pfam" id="PF14059">
    <property type="entry name" value="DUF4251"/>
    <property type="match status" value="1"/>
</dbReference>
<evidence type="ECO:0000313" key="1">
    <source>
        <dbReference type="EMBL" id="ASV32081.1"/>
    </source>
</evidence>
<dbReference type="AlphaFoldDB" id="A0A223V9L9"/>